<proteinExistence type="inferred from homology"/>
<feature type="active site" evidence="12">
    <location>
        <position position="236"/>
    </location>
</feature>
<comment type="subcellular location">
    <subcellularLocation>
        <location evidence="1 12">Cell membrane</location>
        <topology evidence="1 12">Multi-pass membrane protein</topology>
    </subcellularLocation>
</comment>
<feature type="active site" evidence="12">
    <location>
        <position position="229"/>
    </location>
</feature>
<evidence type="ECO:0000256" key="10">
    <source>
        <dbReference type="ARBA" id="ARBA00023209"/>
    </source>
</evidence>
<dbReference type="RefSeq" id="WP_301188429.1">
    <property type="nucleotide sequence ID" value="NZ_JAPDPJ010000001.1"/>
</dbReference>
<dbReference type="NCBIfam" id="TIGR04265">
    <property type="entry name" value="bac_cardiolipin"/>
    <property type="match status" value="1"/>
</dbReference>
<accession>A0AAE3SD63</accession>
<dbReference type="Pfam" id="PF13091">
    <property type="entry name" value="PLDc_2"/>
    <property type="match status" value="2"/>
</dbReference>
<keyword evidence="5 12" id="KW-0812">Transmembrane</keyword>
<evidence type="ECO:0000256" key="11">
    <source>
        <dbReference type="ARBA" id="ARBA00023264"/>
    </source>
</evidence>
<evidence type="ECO:0000256" key="3">
    <source>
        <dbReference type="ARBA" id="ARBA00022516"/>
    </source>
</evidence>
<dbReference type="PROSITE" id="PS50035">
    <property type="entry name" value="PLD"/>
    <property type="match status" value="2"/>
</dbReference>
<dbReference type="CDD" id="cd09112">
    <property type="entry name" value="PLDc_CLS_2"/>
    <property type="match status" value="1"/>
</dbReference>
<dbReference type="CDD" id="cd09110">
    <property type="entry name" value="PLDc_CLS_1"/>
    <property type="match status" value="1"/>
</dbReference>
<keyword evidence="10 12" id="KW-0594">Phospholipid biosynthesis</keyword>
<gene>
    <name evidence="15" type="primary">cls</name>
    <name evidence="15" type="ORF">OM075_00190</name>
</gene>
<comment type="caution">
    <text evidence="15">The sequence shown here is derived from an EMBL/GenBank/DDBJ whole genome shotgun (WGS) entry which is preliminary data.</text>
</comment>
<feature type="domain" description="PLD phosphodiesterase" evidence="14">
    <location>
        <begin position="400"/>
        <end position="427"/>
    </location>
</feature>
<reference evidence="15" key="1">
    <citation type="submission" date="2022-10" db="EMBL/GenBank/DDBJ databases">
        <authorList>
            <person name="Yu W.X."/>
        </authorList>
    </citation>
    <scope>NUCLEOTIDE SEQUENCE</scope>
    <source>
        <strain evidence="15">AAT</strain>
    </source>
</reference>
<dbReference type="InterPro" id="IPR025202">
    <property type="entry name" value="PLD-like_dom"/>
</dbReference>
<keyword evidence="8 12" id="KW-0443">Lipid metabolism</keyword>
<evidence type="ECO:0000313" key="16">
    <source>
        <dbReference type="Proteomes" id="UP001209229"/>
    </source>
</evidence>
<keyword evidence="7 12" id="KW-1133">Transmembrane helix</keyword>
<feature type="transmembrane region" description="Helical" evidence="12">
    <location>
        <begin position="43"/>
        <end position="61"/>
    </location>
</feature>
<name>A0AAE3SD63_9BACT</name>
<dbReference type="InterPro" id="IPR030874">
    <property type="entry name" value="Cardiolipin_synth_Firmi"/>
</dbReference>
<keyword evidence="16" id="KW-1185">Reference proteome</keyword>
<dbReference type="GO" id="GO:0008808">
    <property type="term" value="F:cardiolipin synthase activity"/>
    <property type="evidence" value="ECO:0007669"/>
    <property type="project" value="UniProtKB-UniRule"/>
</dbReference>
<dbReference type="SMART" id="SM00155">
    <property type="entry name" value="PLDc"/>
    <property type="match status" value="2"/>
</dbReference>
<feature type="active site" evidence="12">
    <location>
        <position position="407"/>
    </location>
</feature>
<evidence type="ECO:0000256" key="7">
    <source>
        <dbReference type="ARBA" id="ARBA00022989"/>
    </source>
</evidence>
<evidence type="ECO:0000256" key="2">
    <source>
        <dbReference type="ARBA" id="ARBA00022475"/>
    </source>
</evidence>
<evidence type="ECO:0000256" key="13">
    <source>
        <dbReference type="NCBIfam" id="TIGR04265"/>
    </source>
</evidence>
<comment type="function">
    <text evidence="12">Catalyzes the reversible phosphatidyl group transfer from one phosphatidylglycerol molecule to another to form cardiolipin (CL) (diphosphatidylglycerol) and glycerol.</text>
</comment>
<evidence type="ECO:0000256" key="12">
    <source>
        <dbReference type="HAMAP-Rule" id="MF_01916"/>
    </source>
</evidence>
<dbReference type="EMBL" id="JAPDPJ010000001">
    <property type="protein sequence ID" value="MCW3784858.1"/>
    <property type="molecule type" value="Genomic_DNA"/>
</dbReference>
<dbReference type="SUPFAM" id="SSF56024">
    <property type="entry name" value="Phospholipase D/nuclease"/>
    <property type="match status" value="2"/>
</dbReference>
<dbReference type="InterPro" id="IPR001736">
    <property type="entry name" value="PLipase_D/transphosphatidylase"/>
</dbReference>
<dbReference type="Pfam" id="PF13396">
    <property type="entry name" value="PLDc_N"/>
    <property type="match status" value="1"/>
</dbReference>
<dbReference type="InterPro" id="IPR022924">
    <property type="entry name" value="Cardiolipin_synthase"/>
</dbReference>
<feature type="transmembrane region" description="Helical" evidence="12">
    <location>
        <begin position="12"/>
        <end position="31"/>
    </location>
</feature>
<dbReference type="Gene3D" id="3.30.870.10">
    <property type="entry name" value="Endonuclease Chain A"/>
    <property type="match status" value="2"/>
</dbReference>
<dbReference type="GO" id="GO:0005886">
    <property type="term" value="C:plasma membrane"/>
    <property type="evidence" value="ECO:0007669"/>
    <property type="project" value="UniProtKB-SubCell"/>
</dbReference>
<feature type="active site" evidence="12">
    <location>
        <position position="231"/>
    </location>
</feature>
<evidence type="ECO:0000256" key="6">
    <source>
        <dbReference type="ARBA" id="ARBA00022737"/>
    </source>
</evidence>
<feature type="domain" description="PLD phosphodiesterase" evidence="14">
    <location>
        <begin position="224"/>
        <end position="251"/>
    </location>
</feature>
<keyword evidence="2 12" id="KW-1003">Cell membrane</keyword>
<evidence type="ECO:0000256" key="5">
    <source>
        <dbReference type="ARBA" id="ARBA00022692"/>
    </source>
</evidence>
<evidence type="ECO:0000256" key="1">
    <source>
        <dbReference type="ARBA" id="ARBA00004651"/>
    </source>
</evidence>
<comment type="catalytic activity">
    <reaction evidence="12">
        <text>2 a 1,2-diacyl-sn-glycero-3-phospho-(1'-sn-glycerol) = a cardiolipin + glycerol</text>
        <dbReference type="Rhea" id="RHEA:31451"/>
        <dbReference type="ChEBI" id="CHEBI:17754"/>
        <dbReference type="ChEBI" id="CHEBI:62237"/>
        <dbReference type="ChEBI" id="CHEBI:64716"/>
    </reaction>
</comment>
<evidence type="ECO:0000256" key="8">
    <source>
        <dbReference type="ARBA" id="ARBA00023098"/>
    </source>
</evidence>
<dbReference type="Proteomes" id="UP001209229">
    <property type="component" value="Unassembled WGS sequence"/>
</dbReference>
<keyword evidence="11 12" id="KW-1208">Phospholipid metabolism</keyword>
<evidence type="ECO:0000256" key="4">
    <source>
        <dbReference type="ARBA" id="ARBA00022679"/>
    </source>
</evidence>
<evidence type="ECO:0000313" key="15">
    <source>
        <dbReference type="EMBL" id="MCW3784858.1"/>
    </source>
</evidence>
<dbReference type="GO" id="GO:0032049">
    <property type="term" value="P:cardiolipin biosynthetic process"/>
    <property type="evidence" value="ECO:0007669"/>
    <property type="project" value="UniProtKB-UniRule"/>
</dbReference>
<dbReference type="HAMAP" id="MF_01916">
    <property type="entry name" value="Cardiolipin_synth_Cls"/>
    <property type="match status" value="1"/>
</dbReference>
<dbReference type="AlphaFoldDB" id="A0AAE3SD63"/>
<dbReference type="InterPro" id="IPR027379">
    <property type="entry name" value="CLS_N"/>
</dbReference>
<dbReference type="FunFam" id="3.30.870.10:FF:000014">
    <property type="entry name" value="Cardiolipin synthase"/>
    <property type="match status" value="1"/>
</dbReference>
<keyword evidence="3 12" id="KW-0444">Lipid biosynthesis</keyword>
<feature type="active site" evidence="12">
    <location>
        <position position="412"/>
    </location>
</feature>
<feature type="active site" evidence="12">
    <location>
        <position position="405"/>
    </location>
</feature>
<keyword evidence="4 12" id="KW-0808">Transferase</keyword>
<dbReference type="PANTHER" id="PTHR21248:SF22">
    <property type="entry name" value="PHOSPHOLIPASE D"/>
    <property type="match status" value="1"/>
</dbReference>
<protein>
    <recommendedName>
        <fullName evidence="12 13">Cardiolipin synthase</fullName>
        <shortName evidence="12">CL synthase</shortName>
        <ecNumber evidence="12 13">2.7.8.-</ecNumber>
    </recommendedName>
</protein>
<keyword evidence="9 12" id="KW-0472">Membrane</keyword>
<evidence type="ECO:0000256" key="9">
    <source>
        <dbReference type="ARBA" id="ARBA00023136"/>
    </source>
</evidence>
<dbReference type="PANTHER" id="PTHR21248">
    <property type="entry name" value="CARDIOLIPIN SYNTHASE"/>
    <property type="match status" value="1"/>
</dbReference>
<dbReference type="EC" id="2.7.8.-" evidence="12 13"/>
<organism evidence="15 16">
    <name type="scientific">Plebeiibacterium sediminum</name>
    <dbReference type="NCBI Taxonomy" id="2992112"/>
    <lineage>
        <taxon>Bacteria</taxon>
        <taxon>Pseudomonadati</taxon>
        <taxon>Bacteroidota</taxon>
        <taxon>Bacteroidia</taxon>
        <taxon>Marinilabiliales</taxon>
        <taxon>Marinilabiliaceae</taxon>
        <taxon>Plebeiibacterium</taxon>
    </lineage>
</organism>
<evidence type="ECO:0000259" key="14">
    <source>
        <dbReference type="PROSITE" id="PS50035"/>
    </source>
</evidence>
<comment type="similarity">
    <text evidence="12">Belongs to the phospholipase D family. Cardiolipin synthase subfamily.</text>
</comment>
<sequence length="487" mass="55961">MWWSENLESIIYTVLLSAHLISMLMVIGVMIMENRNPLKSLSWILVLLLLPGLGIVLYVFFGQNFRKEKIISRKGLKNHDYISNIAHAQTKALSESIWSNDDIIKQMEHIIQLQLNNSDSVITYGNKVTLLNNGKEKFDSLIEELQKAKSFIHLQYYIFSQDKIGNTIKDILIQKAKEGVKVRMIVDDVGSWELKKNYFKELRSKGIEIYSFLEVRFPIFTSKVNYRNHRKIVIIDGLVGFLGGINVADRYINGGSTYGIWRDTHIKVEGDAVNSLQYIFSLDWYFVSRKELADSKYFPDKKPAGNKLVQITPSGPDTDWPGIMMGFFKIITTAKKYVYLATPYLMPNESMLMALKTAAMGGVDVRVLIPEKSDAYITNLSTMSYLKELMLSDVKIYFYQKGFIHSKVIVCDDIVSSIGSANMDFRSFEQNFEVTAFIYDEDFAKEVKETFVDDFADSQRVILAEWRKRPIKQKAKESFARLLSPLL</sequence>
<keyword evidence="6" id="KW-0677">Repeat</keyword>